<dbReference type="Proteomes" id="UP000000600">
    <property type="component" value="Unassembled WGS sequence"/>
</dbReference>
<sequence length="68" mass="8124">MNKHSGASTYQNSQRQKSHYSQQSNLPEKIRLESHGLIVAKEKEKKTKKEEIRKYLKSQNQKYIKDLY</sequence>
<dbReference type="KEGG" id="ptm:GSPATT00001902001"/>
<name>A0D744_PARTE</name>
<dbReference type="GeneID" id="5032043"/>
<reference evidence="2 3" key="1">
    <citation type="journal article" date="2006" name="Nature">
        <title>Global trends of whole-genome duplications revealed by the ciliate Paramecium tetraurelia.</title>
        <authorList>
            <consortium name="Genoscope"/>
            <person name="Aury J.-M."/>
            <person name="Jaillon O."/>
            <person name="Duret L."/>
            <person name="Noel B."/>
            <person name="Jubin C."/>
            <person name="Porcel B.M."/>
            <person name="Segurens B."/>
            <person name="Daubin V."/>
            <person name="Anthouard V."/>
            <person name="Aiach N."/>
            <person name="Arnaiz O."/>
            <person name="Billaut A."/>
            <person name="Beisson J."/>
            <person name="Blanc I."/>
            <person name="Bouhouche K."/>
            <person name="Camara F."/>
            <person name="Duharcourt S."/>
            <person name="Guigo R."/>
            <person name="Gogendeau D."/>
            <person name="Katinka M."/>
            <person name="Keller A.-M."/>
            <person name="Kissmehl R."/>
            <person name="Klotz C."/>
            <person name="Koll F."/>
            <person name="Le Moue A."/>
            <person name="Lepere C."/>
            <person name="Malinsky S."/>
            <person name="Nowacki M."/>
            <person name="Nowak J.K."/>
            <person name="Plattner H."/>
            <person name="Poulain J."/>
            <person name="Ruiz F."/>
            <person name="Serrano V."/>
            <person name="Zagulski M."/>
            <person name="Dessen P."/>
            <person name="Betermier M."/>
            <person name="Weissenbach J."/>
            <person name="Scarpelli C."/>
            <person name="Schachter V."/>
            <person name="Sperling L."/>
            <person name="Meyer E."/>
            <person name="Cohen J."/>
            <person name="Wincker P."/>
        </authorList>
    </citation>
    <scope>NUCLEOTIDE SEQUENCE [LARGE SCALE GENOMIC DNA]</scope>
    <source>
        <strain evidence="2 3">Stock d4-2</strain>
    </source>
</reference>
<evidence type="ECO:0000256" key="1">
    <source>
        <dbReference type="SAM" id="MobiDB-lite"/>
    </source>
</evidence>
<gene>
    <name evidence="2" type="ORF">GSPATT00001902001</name>
</gene>
<evidence type="ECO:0000313" key="2">
    <source>
        <dbReference type="EMBL" id="CAK78861.1"/>
    </source>
</evidence>
<proteinExistence type="predicted"/>
<accession>A0D744</accession>
<organism evidence="2 3">
    <name type="scientific">Paramecium tetraurelia</name>
    <dbReference type="NCBI Taxonomy" id="5888"/>
    <lineage>
        <taxon>Eukaryota</taxon>
        <taxon>Sar</taxon>
        <taxon>Alveolata</taxon>
        <taxon>Ciliophora</taxon>
        <taxon>Intramacronucleata</taxon>
        <taxon>Oligohymenophorea</taxon>
        <taxon>Peniculida</taxon>
        <taxon>Parameciidae</taxon>
        <taxon>Paramecium</taxon>
    </lineage>
</organism>
<keyword evidence="3" id="KW-1185">Reference proteome</keyword>
<dbReference type="EMBL" id="CT868318">
    <property type="protein sequence ID" value="CAK78861.1"/>
    <property type="molecule type" value="Genomic_DNA"/>
</dbReference>
<dbReference type="HOGENOM" id="CLU_2872460_0_0_1"/>
<protein>
    <submittedName>
        <fullName evidence="2">Uncharacterized protein</fullName>
    </submittedName>
</protein>
<dbReference type="RefSeq" id="XP_001446258.1">
    <property type="nucleotide sequence ID" value="XM_001446221.1"/>
</dbReference>
<evidence type="ECO:0000313" key="3">
    <source>
        <dbReference type="Proteomes" id="UP000000600"/>
    </source>
</evidence>
<dbReference type="AlphaFoldDB" id="A0D744"/>
<dbReference type="InParanoid" id="A0D744"/>
<feature type="compositionally biased region" description="Polar residues" evidence="1">
    <location>
        <begin position="1"/>
        <end position="26"/>
    </location>
</feature>
<feature type="region of interest" description="Disordered" evidence="1">
    <location>
        <begin position="1"/>
        <end position="33"/>
    </location>
</feature>